<feature type="transmembrane region" description="Helical" evidence="8">
    <location>
        <begin position="215"/>
        <end position="241"/>
    </location>
</feature>
<dbReference type="InterPro" id="IPR014263">
    <property type="entry name" value="Methanolan_biosynth_EpsI"/>
</dbReference>
<dbReference type="NCBIfam" id="TIGR02602">
    <property type="entry name" value="8TM_EpsH"/>
    <property type="match status" value="1"/>
</dbReference>
<feature type="transmembrane region" description="Helical" evidence="8">
    <location>
        <begin position="106"/>
        <end position="135"/>
    </location>
</feature>
<gene>
    <name evidence="10" type="primary">xrtA</name>
    <name evidence="10" type="ORF">ACFMB1_13430</name>
</gene>
<dbReference type="Proteomes" id="UP001596116">
    <property type="component" value="Unassembled WGS sequence"/>
</dbReference>
<accession>A0ABW1KWS5</accession>
<keyword evidence="7 8" id="KW-0472">Membrane</keyword>
<dbReference type="InterPro" id="IPR019127">
    <property type="entry name" value="Exosortase"/>
</dbReference>
<comment type="subcellular location">
    <subcellularLocation>
        <location evidence="1">Cell membrane</location>
        <topology evidence="1">Multi-pass membrane protein</topology>
    </subcellularLocation>
</comment>
<dbReference type="Pfam" id="PF09721">
    <property type="entry name" value="Exosortase_EpsH"/>
    <property type="match status" value="1"/>
</dbReference>
<keyword evidence="5 10" id="KW-0378">Hydrolase</keyword>
<reference evidence="10 11" key="1">
    <citation type="submission" date="2024-09" db="EMBL/GenBank/DDBJ databases">
        <authorList>
            <person name="Zhang Z.-H."/>
        </authorList>
    </citation>
    <scope>NUCLEOTIDE SEQUENCE [LARGE SCALE GENOMIC DNA]</scope>
    <source>
        <strain evidence="10 11">HHTR114</strain>
    </source>
</reference>
<evidence type="ECO:0000256" key="3">
    <source>
        <dbReference type="ARBA" id="ARBA00022670"/>
    </source>
</evidence>
<dbReference type="EMBL" id="JBHPON010000002">
    <property type="protein sequence ID" value="MFC6036553.1"/>
    <property type="molecule type" value="Genomic_DNA"/>
</dbReference>
<dbReference type="InterPro" id="IPR026392">
    <property type="entry name" value="Exo/Archaeosortase_dom"/>
</dbReference>
<dbReference type="GO" id="GO:0016787">
    <property type="term" value="F:hydrolase activity"/>
    <property type="evidence" value="ECO:0007669"/>
    <property type="project" value="UniProtKB-KW"/>
</dbReference>
<feature type="transmembrane region" description="Helical" evidence="8">
    <location>
        <begin position="142"/>
        <end position="162"/>
    </location>
</feature>
<comment type="caution">
    <text evidence="10">The sequence shown here is derived from an EMBL/GenBank/DDBJ whole genome shotgun (WGS) entry which is preliminary data.</text>
</comment>
<dbReference type="EC" id="3.4.22.-" evidence="10"/>
<keyword evidence="11" id="KW-1185">Reference proteome</keyword>
<dbReference type="InterPro" id="IPR017540">
    <property type="entry name" value="Exosortase-1"/>
</dbReference>
<sequence>MAMLAADFSSARRSDWTLPVAMYGAYLAVCVFALHPTALSMAKTWLSSSSYHHGVAVAPLALLMIMTRPRIDPATGPLSLVAIVGAAFIWLAGRAAGVALVEQFAFVTLLIAGAWMMFGSGAAKLWALPLLFLYFMVPFGEVLIPFLQMLTASAVTGLLNFLGVDAVIDGTLIRTEAGLFEIAKACAGLNFLLAALMVACVYASQTLHRFKTRIAFVMIAAAVALIANFLRAFLLILIATVSDMRYAVGPDHLLLGLVLYAAVFFILFWIGAKMRKPQGVGFEHAPVRARRAWRFSVAMAALVPVAAVSAYAAFFIDFGLTLPAPPKDISLSAPGWRVLPAPQNWTPRLNADKTSSATYEKLGERVYVSLGYIVQDRQDREILNVLNSAADGDDWRKIADREEVVYLFGESKEIPLEILAGPDRRRLLVMTAYWRGGDVYTNTFAFKWAQMIDKLKGVNPPGGIIMIAADYAGDLSEALTRIRSFTADIESFAEWQSRMRLAP</sequence>
<keyword evidence="6 8" id="KW-1133">Transmembrane helix</keyword>
<dbReference type="RefSeq" id="WP_379882206.1">
    <property type="nucleotide sequence ID" value="NZ_JBHPON010000002.1"/>
</dbReference>
<feature type="transmembrane region" description="Helical" evidence="8">
    <location>
        <begin position="78"/>
        <end position="100"/>
    </location>
</feature>
<evidence type="ECO:0000256" key="7">
    <source>
        <dbReference type="ARBA" id="ARBA00023136"/>
    </source>
</evidence>
<feature type="transmembrane region" description="Helical" evidence="8">
    <location>
        <begin position="253"/>
        <end position="272"/>
    </location>
</feature>
<feature type="domain" description="Methanolan biosynthesis EpsI" evidence="9">
    <location>
        <begin position="305"/>
        <end position="489"/>
    </location>
</feature>
<keyword evidence="4 8" id="KW-0812">Transmembrane</keyword>
<evidence type="ECO:0000256" key="5">
    <source>
        <dbReference type="ARBA" id="ARBA00022801"/>
    </source>
</evidence>
<organism evidence="10 11">
    <name type="scientific">Hyphococcus aureus</name>
    <dbReference type="NCBI Taxonomy" id="2666033"/>
    <lineage>
        <taxon>Bacteria</taxon>
        <taxon>Pseudomonadati</taxon>
        <taxon>Pseudomonadota</taxon>
        <taxon>Alphaproteobacteria</taxon>
        <taxon>Parvularculales</taxon>
        <taxon>Parvularculaceae</taxon>
        <taxon>Hyphococcus</taxon>
    </lineage>
</organism>
<evidence type="ECO:0000256" key="6">
    <source>
        <dbReference type="ARBA" id="ARBA00022989"/>
    </source>
</evidence>
<dbReference type="NCBIfam" id="TIGR04178">
    <property type="entry name" value="exo_archaeo"/>
    <property type="match status" value="1"/>
</dbReference>
<proteinExistence type="predicted"/>
<dbReference type="InterPro" id="IPR013426">
    <property type="entry name" value="EpsH-like"/>
</dbReference>
<evidence type="ECO:0000313" key="11">
    <source>
        <dbReference type="Proteomes" id="UP001596116"/>
    </source>
</evidence>
<protein>
    <submittedName>
        <fullName evidence="10">Exosortase A</fullName>
        <ecNumber evidence="10">3.4.22.-</ecNumber>
    </submittedName>
</protein>
<dbReference type="NCBIfam" id="TIGR03109">
    <property type="entry name" value="exosort_XrtA"/>
    <property type="match status" value="1"/>
</dbReference>
<dbReference type="NCBIfam" id="TIGR02914">
    <property type="entry name" value="EpsI_fam"/>
    <property type="match status" value="1"/>
</dbReference>
<feature type="transmembrane region" description="Helical" evidence="8">
    <location>
        <begin position="50"/>
        <end position="66"/>
    </location>
</feature>
<keyword evidence="2" id="KW-1003">Cell membrane</keyword>
<evidence type="ECO:0000256" key="2">
    <source>
        <dbReference type="ARBA" id="ARBA00022475"/>
    </source>
</evidence>
<evidence type="ECO:0000256" key="8">
    <source>
        <dbReference type="SAM" id="Phobius"/>
    </source>
</evidence>
<evidence type="ECO:0000256" key="1">
    <source>
        <dbReference type="ARBA" id="ARBA00004651"/>
    </source>
</evidence>
<evidence type="ECO:0000259" key="9">
    <source>
        <dbReference type="Pfam" id="PF11984"/>
    </source>
</evidence>
<evidence type="ECO:0000256" key="4">
    <source>
        <dbReference type="ARBA" id="ARBA00022692"/>
    </source>
</evidence>
<feature type="transmembrane region" description="Helical" evidence="8">
    <location>
        <begin position="293"/>
        <end position="316"/>
    </location>
</feature>
<name>A0ABW1KWS5_9PROT</name>
<evidence type="ECO:0000313" key="10">
    <source>
        <dbReference type="EMBL" id="MFC6036553.1"/>
    </source>
</evidence>
<dbReference type="Pfam" id="PF11984">
    <property type="entry name" value="DUF3485"/>
    <property type="match status" value="1"/>
</dbReference>
<keyword evidence="3" id="KW-0645">Protease</keyword>
<feature type="transmembrane region" description="Helical" evidence="8">
    <location>
        <begin position="20"/>
        <end position="38"/>
    </location>
</feature>